<reference evidence="1 2" key="1">
    <citation type="journal article" date="1992" name="Lakartidningen">
        <title>[Penicillin V and not amoxicillin is the first choice preparation in acute otitis].</title>
        <authorList>
            <person name="Kamme C."/>
            <person name="Lundgren K."/>
            <person name="Prellner K."/>
        </authorList>
    </citation>
    <scope>NUCLEOTIDE SEQUENCE [LARGE SCALE GENOMIC DNA]</scope>
    <source>
        <strain evidence="1 2">PC5538III-hc</strain>
    </source>
</reference>
<proteinExistence type="predicted"/>
<dbReference type="OrthoDB" id="9766398at2"/>
<evidence type="ECO:0000313" key="2">
    <source>
        <dbReference type="Proteomes" id="UP000323176"/>
    </source>
</evidence>
<gene>
    <name evidence="1" type="ORF">EPJ72_11050</name>
</gene>
<dbReference type="Proteomes" id="UP000323176">
    <property type="component" value="Unassembled WGS sequence"/>
</dbReference>
<protein>
    <submittedName>
        <fullName evidence="1">Conjugal transfer protein TraB</fullName>
    </submittedName>
</protein>
<name>A0A5C8EIL8_BRAPL</name>
<comment type="caution">
    <text evidence="1">The sequence shown here is derived from an EMBL/GenBank/DDBJ whole genome shotgun (WGS) entry which is preliminary data.</text>
</comment>
<dbReference type="AlphaFoldDB" id="A0A5C8EIL8"/>
<dbReference type="EMBL" id="SAXY01000065">
    <property type="protein sequence ID" value="TXJ37278.1"/>
    <property type="molecule type" value="Genomic_DNA"/>
</dbReference>
<evidence type="ECO:0000313" key="1">
    <source>
        <dbReference type="EMBL" id="TXJ37278.1"/>
    </source>
</evidence>
<sequence>MSNIVNIDSNVLRYNNILAIPSIHSRVYFALAVREAFYNFKPDAIVVEQPLNFYKSLKNAVARLPFVSLIIREIENEAVYIPIDPCDSIIEAIRLSIDEELPLYTIDKDITSINTNSHYLMPDDYLLNKIGLESFYNEVKSNYSFVKTKIDEERELFMARELSNISQKHERILFVCGMSHWDNILNLLKKEKIEINDEKIEYIEYNEDNNKIFNIHENSINKVLGEFPFTSYMYEKYRNNELDKFDKIEIIETIFREAKLRYKLPISMLQQKNMMKYLRNLCILDNYILPDYIDMLTASKCMINNDYALEVMEGMEYYPYYTDEDEDYPTIKLNRDPATNGMEGLLKDKKIKLHQYDNIWKTSFKKVHVTTRPKEKYDGEWADTWNKRTNLLSHIPEDVLMEKHMNILRNKIRNMLTEDKAKIEPFKVSIKDGIDMRETIRNYYKKEIYVKEIPKIKGNIGHMVVIFDEEHDENYDWNIVWYSEAHDDSDLILYSTEPGNTLVGPGISKCSFGGYASLMPPQAPYNVWREYAKLKKDGIVRNYADLLLYTAIVYSVDKYLGYVAPTPPSNILKEFAKMTTKVEIVYVPLNTFSSETLRKLRHFHVLGAKRLRSIAKDYII</sequence>
<accession>A0A5C8EIL8</accession>
<organism evidence="1 2">
    <name type="scientific">Brachyspira pilosicoli</name>
    <name type="common">Serpulina pilosicoli</name>
    <dbReference type="NCBI Taxonomy" id="52584"/>
    <lineage>
        <taxon>Bacteria</taxon>
        <taxon>Pseudomonadati</taxon>
        <taxon>Spirochaetota</taxon>
        <taxon>Spirochaetia</taxon>
        <taxon>Brachyspirales</taxon>
        <taxon>Brachyspiraceae</taxon>
        <taxon>Brachyspira</taxon>
    </lineage>
</organism>